<dbReference type="InterPro" id="IPR037066">
    <property type="entry name" value="Plug_dom_sf"/>
</dbReference>
<evidence type="ECO:0000256" key="8">
    <source>
        <dbReference type="ARBA" id="ARBA00023136"/>
    </source>
</evidence>
<feature type="domain" description="TonB-dependent receptor plug" evidence="15">
    <location>
        <begin position="60"/>
        <end position="167"/>
    </location>
</feature>
<evidence type="ECO:0000256" key="13">
    <source>
        <dbReference type="SAM" id="SignalP"/>
    </source>
</evidence>
<evidence type="ECO:0000256" key="9">
    <source>
        <dbReference type="ARBA" id="ARBA00023170"/>
    </source>
</evidence>
<protein>
    <recommendedName>
        <fullName evidence="18">TonB-dependent receptor</fullName>
    </recommendedName>
</protein>
<gene>
    <name evidence="16" type="ORF">GCM10022279_20890</name>
</gene>
<dbReference type="Gene3D" id="2.40.170.20">
    <property type="entry name" value="TonB-dependent receptor, beta-barrel domain"/>
    <property type="match status" value="1"/>
</dbReference>
<name>A0ABP7RGD4_9BURK</name>
<comment type="subcellular location">
    <subcellularLocation>
        <location evidence="1 11">Cell outer membrane</location>
        <topology evidence="1 11">Multi-pass membrane protein</topology>
    </subcellularLocation>
</comment>
<dbReference type="EMBL" id="BAABBP010000017">
    <property type="protein sequence ID" value="GAA3997065.1"/>
    <property type="molecule type" value="Genomic_DNA"/>
</dbReference>
<comment type="caution">
    <text evidence="16">The sequence shown here is derived from an EMBL/GenBank/DDBJ whole genome shotgun (WGS) entry which is preliminary data.</text>
</comment>
<dbReference type="Gene3D" id="2.170.130.10">
    <property type="entry name" value="TonB-dependent receptor, plug domain"/>
    <property type="match status" value="1"/>
</dbReference>
<evidence type="ECO:0000256" key="6">
    <source>
        <dbReference type="ARBA" id="ARBA00022729"/>
    </source>
</evidence>
<keyword evidence="4 11" id="KW-1134">Transmembrane beta strand</keyword>
<dbReference type="InterPro" id="IPR039426">
    <property type="entry name" value="TonB-dep_rcpt-like"/>
</dbReference>
<dbReference type="InterPro" id="IPR036942">
    <property type="entry name" value="Beta-barrel_TonB_sf"/>
</dbReference>
<feature type="signal peptide" evidence="13">
    <location>
        <begin position="1"/>
        <end position="26"/>
    </location>
</feature>
<dbReference type="SUPFAM" id="SSF56935">
    <property type="entry name" value="Porins"/>
    <property type="match status" value="1"/>
</dbReference>
<dbReference type="RefSeq" id="WP_344869644.1">
    <property type="nucleotide sequence ID" value="NZ_BAABBP010000017.1"/>
</dbReference>
<organism evidence="16 17">
    <name type="scientific">Comamonas faecalis</name>
    <dbReference type="NCBI Taxonomy" id="1387849"/>
    <lineage>
        <taxon>Bacteria</taxon>
        <taxon>Pseudomonadati</taxon>
        <taxon>Pseudomonadota</taxon>
        <taxon>Betaproteobacteria</taxon>
        <taxon>Burkholderiales</taxon>
        <taxon>Comamonadaceae</taxon>
        <taxon>Comamonas</taxon>
    </lineage>
</organism>
<evidence type="ECO:0000256" key="12">
    <source>
        <dbReference type="RuleBase" id="RU003357"/>
    </source>
</evidence>
<evidence type="ECO:0000256" key="2">
    <source>
        <dbReference type="ARBA" id="ARBA00009810"/>
    </source>
</evidence>
<keyword evidence="8 11" id="KW-0472">Membrane</keyword>
<evidence type="ECO:0000259" key="15">
    <source>
        <dbReference type="Pfam" id="PF07715"/>
    </source>
</evidence>
<dbReference type="InterPro" id="IPR012910">
    <property type="entry name" value="Plug_dom"/>
</dbReference>
<evidence type="ECO:0000256" key="3">
    <source>
        <dbReference type="ARBA" id="ARBA00022448"/>
    </source>
</evidence>
<evidence type="ECO:0008006" key="18">
    <source>
        <dbReference type="Google" id="ProtNLM"/>
    </source>
</evidence>
<accession>A0ABP7RGD4</accession>
<dbReference type="InterPro" id="IPR000531">
    <property type="entry name" value="Beta-barrel_TonB"/>
</dbReference>
<evidence type="ECO:0000256" key="4">
    <source>
        <dbReference type="ARBA" id="ARBA00022452"/>
    </source>
</evidence>
<evidence type="ECO:0000313" key="16">
    <source>
        <dbReference type="EMBL" id="GAA3997065.1"/>
    </source>
</evidence>
<evidence type="ECO:0000256" key="7">
    <source>
        <dbReference type="ARBA" id="ARBA00023077"/>
    </source>
</evidence>
<dbReference type="Pfam" id="PF00593">
    <property type="entry name" value="TonB_dep_Rec_b-barrel"/>
    <property type="match status" value="1"/>
</dbReference>
<dbReference type="CDD" id="cd01347">
    <property type="entry name" value="ligand_gated_channel"/>
    <property type="match status" value="1"/>
</dbReference>
<evidence type="ECO:0000256" key="11">
    <source>
        <dbReference type="PROSITE-ProRule" id="PRU01360"/>
    </source>
</evidence>
<evidence type="ECO:0000256" key="10">
    <source>
        <dbReference type="ARBA" id="ARBA00023237"/>
    </source>
</evidence>
<dbReference type="PANTHER" id="PTHR30069">
    <property type="entry name" value="TONB-DEPENDENT OUTER MEMBRANE RECEPTOR"/>
    <property type="match status" value="1"/>
</dbReference>
<reference evidence="17" key="1">
    <citation type="journal article" date="2019" name="Int. J. Syst. Evol. Microbiol.">
        <title>The Global Catalogue of Microorganisms (GCM) 10K type strain sequencing project: providing services to taxonomists for standard genome sequencing and annotation.</title>
        <authorList>
            <consortium name="The Broad Institute Genomics Platform"/>
            <consortium name="The Broad Institute Genome Sequencing Center for Infectious Disease"/>
            <person name="Wu L."/>
            <person name="Ma J."/>
        </authorList>
    </citation>
    <scope>NUCLEOTIDE SEQUENCE [LARGE SCALE GENOMIC DNA]</scope>
    <source>
        <strain evidence="17">JCM 17561</strain>
    </source>
</reference>
<keyword evidence="3 11" id="KW-0813">Transport</keyword>
<evidence type="ECO:0000256" key="5">
    <source>
        <dbReference type="ARBA" id="ARBA00022692"/>
    </source>
</evidence>
<evidence type="ECO:0000256" key="1">
    <source>
        <dbReference type="ARBA" id="ARBA00004571"/>
    </source>
</evidence>
<keyword evidence="5 11" id="KW-0812">Transmembrane</keyword>
<sequence length="748" mass="82435">MSNRPRIPWLAGLLALVALAAQPARAGHDAQEARQLLQLSLQDLIATPMITASRQSETRDQTPAHVMVFTRAQIRERRYQNLADLLEDLPGVDFQRGTKSSQYNQFAVQGYVGPGKLLVLLDGVRIGHPGGGNFPVADNLDLHMARQVEVLYGPAAALYGADAVAGVVNIITEHGGQQAGSWASAGAGRFGARRGSFMTGTTTEGGLGLSFGGHWQQADRAPLQDYYPTYFPKVDGVYEGAMVLPAATREDYTGAMGSASLFGRIDLADRLTLGWYRYRFHSLTSTGDPPATARYDSGAQWRTTSDTVYANWHQDWGGGLRGELTLDHSRLEVDPRAYYDNVFNGFARGYSYVLGERTGIEQSLHWRLSDAHQLQLGLGWQTIQDIEASSLPSPYDTGRAPGDQGMVFPNTGLPLPTQQAHFHNLSAYGQWQARWSARWSSMAGLRLDRHSAYGSALNPRVGAVYKPGERHVLKALYGQAFRAPSPDESLNVFGRFDGSKDKDGNYWGHNFRVPNLRLNPEKVSTLSLVWDWRATEALNLTANLYHSRIKDLIVKAQLGDIVADGAHLIAPETRVNAGQQRQSGLDLAGQWRFRLSPDWSGDLWGSVSWIHGRVDEDGVQREIPYVARHKLKLGATLRWRGSVSITPRLRLASATTNGRVAPPDAALQIPAACVGTPQAPQRCRTPGGGVLDLHLGWHHLLGGKATLWLDVYNVTDRRWLAAGGAGSRTFWDMPQQPRSWMLTLDWRL</sequence>
<feature type="domain" description="TonB-dependent receptor-like beta-barrel" evidence="14">
    <location>
        <begin position="266"/>
        <end position="714"/>
    </location>
</feature>
<keyword evidence="6 13" id="KW-0732">Signal</keyword>
<keyword evidence="9" id="KW-0675">Receptor</keyword>
<evidence type="ECO:0000259" key="14">
    <source>
        <dbReference type="Pfam" id="PF00593"/>
    </source>
</evidence>
<feature type="chain" id="PRO_5047085666" description="TonB-dependent receptor" evidence="13">
    <location>
        <begin position="27"/>
        <end position="748"/>
    </location>
</feature>
<evidence type="ECO:0000313" key="17">
    <source>
        <dbReference type="Proteomes" id="UP001501627"/>
    </source>
</evidence>
<dbReference type="PANTHER" id="PTHR30069:SF29">
    <property type="entry name" value="HEMOGLOBIN AND HEMOGLOBIN-HAPTOGLOBIN-BINDING PROTEIN 1-RELATED"/>
    <property type="match status" value="1"/>
</dbReference>
<keyword evidence="7 12" id="KW-0798">TonB box</keyword>
<dbReference type="PROSITE" id="PS52016">
    <property type="entry name" value="TONB_DEPENDENT_REC_3"/>
    <property type="match status" value="1"/>
</dbReference>
<keyword evidence="17" id="KW-1185">Reference proteome</keyword>
<keyword evidence="10 11" id="KW-0998">Cell outer membrane</keyword>
<comment type="similarity">
    <text evidence="2 11 12">Belongs to the TonB-dependent receptor family.</text>
</comment>
<dbReference type="Proteomes" id="UP001501627">
    <property type="component" value="Unassembled WGS sequence"/>
</dbReference>
<proteinExistence type="inferred from homology"/>
<dbReference type="Pfam" id="PF07715">
    <property type="entry name" value="Plug"/>
    <property type="match status" value="1"/>
</dbReference>